<dbReference type="InterPro" id="IPR005111">
    <property type="entry name" value="MoeA_C_domain_IV"/>
</dbReference>
<dbReference type="GO" id="GO:0046872">
    <property type="term" value="F:metal ion binding"/>
    <property type="evidence" value="ECO:0007669"/>
    <property type="project" value="UniProtKB-UniRule"/>
</dbReference>
<dbReference type="EMBL" id="RPDH01000002">
    <property type="protein sequence ID" value="RPE09301.1"/>
    <property type="molecule type" value="Genomic_DNA"/>
</dbReference>
<dbReference type="InterPro" id="IPR036688">
    <property type="entry name" value="MoeA_C_domain_IV_sf"/>
</dbReference>
<dbReference type="GO" id="GO:0005829">
    <property type="term" value="C:cytosol"/>
    <property type="evidence" value="ECO:0007669"/>
    <property type="project" value="TreeGrafter"/>
</dbReference>
<sequence length="402" mass="43587">MMMRVPDAFAAVLAAARDFGTESVPFDAVAGRVLRERVTADRAFPPFDRVTMDGIAIHFDSYQRGQRIFGLEDLAAAGMPQLQLANFADCIEVMTGAVLPEGTDSVVPYEHLEITEHEGFRRFNILKPVAAGQNIHRLGSDVPSGATLLEPGIVIGAAEAGVLATVGKTEVTVSRRPRVMLIATGNELVPVADTPEPHQIRMSNIFSLRAALQQAGIEAEYLHLPDDTAHLREALGTLIAKTDVLVCTGAVSAGRFDHLPDVLLSLGAKKVFHAVQQRPGKPLLFCTFNNGPAVFGLPGNPVSGFMCCYRYVLPFLKTCMRQLPSPQEFAVLEEDVVFDKPLEYYLPVRLSMSPTGVLSARPVPYHGSGDLASLLHADAFLALPAEQDTFPKGSSLAVWRFR</sequence>
<dbReference type="InterPro" id="IPR036135">
    <property type="entry name" value="MoeA_linker/N_sf"/>
</dbReference>
<dbReference type="InterPro" id="IPR038987">
    <property type="entry name" value="MoeA-like"/>
</dbReference>
<dbReference type="GO" id="GO:0061599">
    <property type="term" value="F:molybdopterin molybdotransferase activity"/>
    <property type="evidence" value="ECO:0007669"/>
    <property type="project" value="UniProtKB-UniRule"/>
</dbReference>
<protein>
    <recommendedName>
        <fullName evidence="6">Molybdopterin molybdenumtransferase</fullName>
        <ecNumber evidence="6">2.10.1.1</ecNumber>
    </recommendedName>
</protein>
<evidence type="ECO:0000256" key="4">
    <source>
        <dbReference type="ARBA" id="ARBA00023150"/>
    </source>
</evidence>
<keyword evidence="4 6" id="KW-0501">Molybdenum cofactor biosynthesis</keyword>
<dbReference type="InterPro" id="IPR036425">
    <property type="entry name" value="MoaB/Mog-like_dom_sf"/>
</dbReference>
<dbReference type="AlphaFoldDB" id="A0A3N4PW26"/>
<reference evidence="8 9" key="1">
    <citation type="submission" date="2018-11" db="EMBL/GenBank/DDBJ databases">
        <title>Chitinophaga lutea sp.nov., isolate from arsenic contaminated soil.</title>
        <authorList>
            <person name="Zong Y."/>
        </authorList>
    </citation>
    <scope>NUCLEOTIDE SEQUENCE [LARGE SCALE GENOMIC DNA]</scope>
    <source>
        <strain evidence="8 9">ZY74</strain>
    </source>
</reference>
<dbReference type="Pfam" id="PF03453">
    <property type="entry name" value="MoeA_N"/>
    <property type="match status" value="1"/>
</dbReference>
<dbReference type="RefSeq" id="WP_123848298.1">
    <property type="nucleotide sequence ID" value="NZ_RPDH01000002.1"/>
</dbReference>
<gene>
    <name evidence="8" type="ORF">EGT74_20085</name>
</gene>
<dbReference type="SUPFAM" id="SSF63882">
    <property type="entry name" value="MoeA N-terminal region -like"/>
    <property type="match status" value="1"/>
</dbReference>
<dbReference type="Gene3D" id="3.40.980.10">
    <property type="entry name" value="MoaB/Mog-like domain"/>
    <property type="match status" value="1"/>
</dbReference>
<dbReference type="Gene3D" id="2.170.190.11">
    <property type="entry name" value="Molybdopterin biosynthesis moea protein, domain 3"/>
    <property type="match status" value="1"/>
</dbReference>
<dbReference type="SMART" id="SM00852">
    <property type="entry name" value="MoCF_biosynth"/>
    <property type="match status" value="1"/>
</dbReference>
<comment type="pathway">
    <text evidence="2 6">Cofactor biosynthesis; molybdopterin biosynthesis.</text>
</comment>
<keyword evidence="9" id="KW-1185">Reference proteome</keyword>
<comment type="cofactor">
    <cofactor evidence="6">
        <name>Mg(2+)</name>
        <dbReference type="ChEBI" id="CHEBI:18420"/>
    </cofactor>
</comment>
<proteinExistence type="inferred from homology"/>
<dbReference type="PANTHER" id="PTHR10192:SF5">
    <property type="entry name" value="GEPHYRIN"/>
    <property type="match status" value="1"/>
</dbReference>
<keyword evidence="6" id="KW-0500">Molybdenum</keyword>
<dbReference type="UniPathway" id="UPA00344"/>
<dbReference type="Gene3D" id="3.90.105.10">
    <property type="entry name" value="Molybdopterin biosynthesis moea protein, domain 2"/>
    <property type="match status" value="1"/>
</dbReference>
<evidence type="ECO:0000259" key="7">
    <source>
        <dbReference type="SMART" id="SM00852"/>
    </source>
</evidence>
<feature type="domain" description="MoaB/Mog" evidence="7">
    <location>
        <begin position="180"/>
        <end position="318"/>
    </location>
</feature>
<comment type="similarity">
    <text evidence="3 6">Belongs to the MoeA family.</text>
</comment>
<dbReference type="SUPFAM" id="SSF63867">
    <property type="entry name" value="MoeA C-terminal domain-like"/>
    <property type="match status" value="1"/>
</dbReference>
<comment type="catalytic activity">
    <reaction evidence="5">
        <text>adenylyl-molybdopterin + molybdate = Mo-molybdopterin + AMP + H(+)</text>
        <dbReference type="Rhea" id="RHEA:35047"/>
        <dbReference type="ChEBI" id="CHEBI:15378"/>
        <dbReference type="ChEBI" id="CHEBI:36264"/>
        <dbReference type="ChEBI" id="CHEBI:62727"/>
        <dbReference type="ChEBI" id="CHEBI:71302"/>
        <dbReference type="ChEBI" id="CHEBI:456215"/>
        <dbReference type="EC" id="2.10.1.1"/>
    </reaction>
</comment>
<dbReference type="OrthoDB" id="9804758at2"/>
<comment type="caution">
    <text evidence="8">The sequence shown here is derived from an EMBL/GenBank/DDBJ whole genome shotgun (WGS) entry which is preliminary data.</text>
</comment>
<dbReference type="Pfam" id="PF00994">
    <property type="entry name" value="MoCF_biosynth"/>
    <property type="match status" value="1"/>
</dbReference>
<name>A0A3N4PW26_9BACT</name>
<evidence type="ECO:0000313" key="9">
    <source>
        <dbReference type="Proteomes" id="UP000278351"/>
    </source>
</evidence>
<dbReference type="InterPro" id="IPR005110">
    <property type="entry name" value="MoeA_linker/N"/>
</dbReference>
<accession>A0A3N4PW26</accession>
<dbReference type="PANTHER" id="PTHR10192">
    <property type="entry name" value="MOLYBDOPTERIN BIOSYNTHESIS PROTEIN"/>
    <property type="match status" value="1"/>
</dbReference>
<evidence type="ECO:0000256" key="3">
    <source>
        <dbReference type="ARBA" id="ARBA00010763"/>
    </source>
</evidence>
<comment type="function">
    <text evidence="1 6">Catalyzes the insertion of molybdate into adenylated molybdopterin with the concomitant release of AMP.</text>
</comment>
<organism evidence="8 9">
    <name type="scientific">Chitinophaga lutea</name>
    <dbReference type="NCBI Taxonomy" id="2488634"/>
    <lineage>
        <taxon>Bacteria</taxon>
        <taxon>Pseudomonadati</taxon>
        <taxon>Bacteroidota</taxon>
        <taxon>Chitinophagia</taxon>
        <taxon>Chitinophagales</taxon>
        <taxon>Chitinophagaceae</taxon>
        <taxon>Chitinophaga</taxon>
    </lineage>
</organism>
<dbReference type="GO" id="GO:0006777">
    <property type="term" value="P:Mo-molybdopterin cofactor biosynthetic process"/>
    <property type="evidence" value="ECO:0007669"/>
    <property type="project" value="UniProtKB-UniRule"/>
</dbReference>
<dbReference type="Pfam" id="PF03454">
    <property type="entry name" value="MoeA_C"/>
    <property type="match status" value="1"/>
</dbReference>
<evidence type="ECO:0000256" key="2">
    <source>
        <dbReference type="ARBA" id="ARBA00005046"/>
    </source>
</evidence>
<keyword evidence="6" id="KW-0479">Metal-binding</keyword>
<dbReference type="EC" id="2.10.1.1" evidence="6"/>
<dbReference type="InterPro" id="IPR001453">
    <property type="entry name" value="MoaB/Mog_dom"/>
</dbReference>
<evidence type="ECO:0000256" key="1">
    <source>
        <dbReference type="ARBA" id="ARBA00002901"/>
    </source>
</evidence>
<dbReference type="Gene3D" id="2.40.340.10">
    <property type="entry name" value="MoeA, C-terminal, domain IV"/>
    <property type="match status" value="1"/>
</dbReference>
<keyword evidence="6" id="KW-0460">Magnesium</keyword>
<dbReference type="CDD" id="cd00887">
    <property type="entry name" value="MoeA"/>
    <property type="match status" value="1"/>
</dbReference>
<dbReference type="Proteomes" id="UP000278351">
    <property type="component" value="Unassembled WGS sequence"/>
</dbReference>
<keyword evidence="6 8" id="KW-0808">Transferase</keyword>
<evidence type="ECO:0000313" key="8">
    <source>
        <dbReference type="EMBL" id="RPE09301.1"/>
    </source>
</evidence>
<evidence type="ECO:0000256" key="6">
    <source>
        <dbReference type="RuleBase" id="RU365090"/>
    </source>
</evidence>
<evidence type="ECO:0000256" key="5">
    <source>
        <dbReference type="ARBA" id="ARBA00047317"/>
    </source>
</evidence>
<dbReference type="SUPFAM" id="SSF53218">
    <property type="entry name" value="Molybdenum cofactor biosynthesis proteins"/>
    <property type="match status" value="1"/>
</dbReference>